<name>A0A1M7YZS7_9VIBR</name>
<dbReference type="RefSeq" id="WP_073585617.1">
    <property type="nucleotide sequence ID" value="NZ_AP024898.1"/>
</dbReference>
<evidence type="ECO:0000256" key="3">
    <source>
        <dbReference type="ARBA" id="ARBA00023110"/>
    </source>
</evidence>
<comment type="catalytic activity">
    <reaction evidence="1 5 6">
        <text>[protein]-peptidylproline (omega=180) = [protein]-peptidylproline (omega=0)</text>
        <dbReference type="Rhea" id="RHEA:16237"/>
        <dbReference type="Rhea" id="RHEA-COMP:10747"/>
        <dbReference type="Rhea" id="RHEA-COMP:10748"/>
        <dbReference type="ChEBI" id="CHEBI:83833"/>
        <dbReference type="ChEBI" id="CHEBI:83834"/>
        <dbReference type="EC" id="5.2.1.8"/>
    </reaction>
</comment>
<evidence type="ECO:0000256" key="2">
    <source>
        <dbReference type="ARBA" id="ARBA00006577"/>
    </source>
</evidence>
<keyword evidence="7" id="KW-0812">Transmembrane</keyword>
<proteinExistence type="inferred from homology"/>
<dbReference type="OrthoDB" id="9814548at2"/>
<evidence type="ECO:0000313" key="10">
    <source>
        <dbReference type="Proteomes" id="UP000184600"/>
    </source>
</evidence>
<gene>
    <name evidence="9" type="primary">fklB_2</name>
    <name evidence="9" type="ORF">VQ7734_03938</name>
</gene>
<dbReference type="Pfam" id="PF00254">
    <property type="entry name" value="FKBP_C"/>
    <property type="match status" value="1"/>
</dbReference>
<dbReference type="PANTHER" id="PTHR43811:SF57">
    <property type="entry name" value="FKBP-TYPE PEPTIDYL-PROLYL CIS-TRANS ISOMERASE FKPA-RELATED"/>
    <property type="match status" value="1"/>
</dbReference>
<feature type="transmembrane region" description="Helical" evidence="7">
    <location>
        <begin position="6"/>
        <end position="22"/>
    </location>
</feature>
<keyword evidence="7" id="KW-0472">Membrane</keyword>
<comment type="similarity">
    <text evidence="2 6">Belongs to the FKBP-type PPIase family.</text>
</comment>
<keyword evidence="3 5" id="KW-0697">Rotamase</keyword>
<dbReference type="EC" id="5.2.1.8" evidence="6"/>
<dbReference type="GO" id="GO:0003755">
    <property type="term" value="F:peptidyl-prolyl cis-trans isomerase activity"/>
    <property type="evidence" value="ECO:0007669"/>
    <property type="project" value="UniProtKB-UniRule"/>
</dbReference>
<dbReference type="InterPro" id="IPR046357">
    <property type="entry name" value="PPIase_dom_sf"/>
</dbReference>
<evidence type="ECO:0000256" key="7">
    <source>
        <dbReference type="SAM" id="Phobius"/>
    </source>
</evidence>
<dbReference type="Pfam" id="PF01346">
    <property type="entry name" value="FKBP_N"/>
    <property type="match status" value="1"/>
</dbReference>
<dbReference type="PANTHER" id="PTHR43811">
    <property type="entry name" value="FKBP-TYPE PEPTIDYL-PROLYL CIS-TRANS ISOMERASE FKPA"/>
    <property type="match status" value="1"/>
</dbReference>
<keyword evidence="10" id="KW-1185">Reference proteome</keyword>
<evidence type="ECO:0000256" key="1">
    <source>
        <dbReference type="ARBA" id="ARBA00000971"/>
    </source>
</evidence>
<organism evidence="9 10">
    <name type="scientific">Vibrio quintilis</name>
    <dbReference type="NCBI Taxonomy" id="1117707"/>
    <lineage>
        <taxon>Bacteria</taxon>
        <taxon>Pseudomonadati</taxon>
        <taxon>Pseudomonadota</taxon>
        <taxon>Gammaproteobacteria</taxon>
        <taxon>Vibrionales</taxon>
        <taxon>Vibrionaceae</taxon>
        <taxon>Vibrio</taxon>
    </lineage>
</organism>
<reference evidence="10" key="1">
    <citation type="submission" date="2016-12" db="EMBL/GenBank/DDBJ databases">
        <authorList>
            <person name="Rodrigo-Torres L."/>
            <person name="Arahal R.D."/>
            <person name="Lucena T."/>
        </authorList>
    </citation>
    <scope>NUCLEOTIDE SEQUENCE [LARGE SCALE GENOMIC DNA]</scope>
</reference>
<dbReference type="PROSITE" id="PS50059">
    <property type="entry name" value="FKBP_PPIASE"/>
    <property type="match status" value="1"/>
</dbReference>
<dbReference type="EMBL" id="FRFG01000057">
    <property type="protein sequence ID" value="SHO58168.1"/>
    <property type="molecule type" value="Genomic_DNA"/>
</dbReference>
<dbReference type="STRING" id="1117707.VQ7734_03938"/>
<protein>
    <recommendedName>
        <fullName evidence="6">Peptidyl-prolyl cis-trans isomerase</fullName>
        <ecNumber evidence="6">5.2.1.8</ecNumber>
    </recommendedName>
</protein>
<sequence length="158" mass="18028">MESNYIFALLLFIFAGILFYTNHRRHKIARDHIEEGNAFLEQNAKEEGVITTNSGLQYKILEEGSGENHPSLSNKVKVHYEGKLINGEVFNSSYTRNQPIDFGVKQVIPGWQEGLQLMVTGQKARFYIPYKQAYGLRKVGKIPPGSCLIFEIKLLEIH</sequence>
<dbReference type="InterPro" id="IPR001179">
    <property type="entry name" value="PPIase_FKBP_dom"/>
</dbReference>
<dbReference type="Proteomes" id="UP000184600">
    <property type="component" value="Unassembled WGS sequence"/>
</dbReference>
<dbReference type="GO" id="GO:0006457">
    <property type="term" value="P:protein folding"/>
    <property type="evidence" value="ECO:0007669"/>
    <property type="project" value="InterPro"/>
</dbReference>
<keyword evidence="7" id="KW-1133">Transmembrane helix</keyword>
<evidence type="ECO:0000256" key="5">
    <source>
        <dbReference type="PROSITE-ProRule" id="PRU00277"/>
    </source>
</evidence>
<evidence type="ECO:0000256" key="6">
    <source>
        <dbReference type="RuleBase" id="RU003915"/>
    </source>
</evidence>
<evidence type="ECO:0000259" key="8">
    <source>
        <dbReference type="PROSITE" id="PS50059"/>
    </source>
</evidence>
<evidence type="ECO:0000256" key="4">
    <source>
        <dbReference type="ARBA" id="ARBA00023235"/>
    </source>
</evidence>
<dbReference type="SUPFAM" id="SSF54534">
    <property type="entry name" value="FKBP-like"/>
    <property type="match status" value="1"/>
</dbReference>
<keyword evidence="4 5" id="KW-0413">Isomerase</keyword>
<dbReference type="InterPro" id="IPR000774">
    <property type="entry name" value="PPIase_FKBP_N"/>
</dbReference>
<dbReference type="FunFam" id="3.10.50.40:FF:000006">
    <property type="entry name" value="Peptidyl-prolyl cis-trans isomerase"/>
    <property type="match status" value="1"/>
</dbReference>
<dbReference type="Gene3D" id="3.10.50.40">
    <property type="match status" value="1"/>
</dbReference>
<evidence type="ECO:0000313" key="9">
    <source>
        <dbReference type="EMBL" id="SHO58168.1"/>
    </source>
</evidence>
<accession>A0A1M7YZS7</accession>
<feature type="domain" description="PPIase FKBP-type" evidence="8">
    <location>
        <begin position="73"/>
        <end position="158"/>
    </location>
</feature>
<dbReference type="AlphaFoldDB" id="A0A1M7YZS7"/>